<feature type="compositionally biased region" description="Basic and acidic residues" evidence="1">
    <location>
        <begin position="99"/>
        <end position="115"/>
    </location>
</feature>
<evidence type="ECO:0000313" key="3">
    <source>
        <dbReference type="Proteomes" id="UP000006038"/>
    </source>
</evidence>
<reference evidence="2" key="1">
    <citation type="journal article" date="2013" name="Nat. Commun.">
        <title>Whole-genome sequencing of Oryza brachyantha reveals mechanisms underlying Oryza genome evolution.</title>
        <authorList>
            <person name="Chen J."/>
            <person name="Huang Q."/>
            <person name="Gao D."/>
            <person name="Wang J."/>
            <person name="Lang Y."/>
            <person name="Liu T."/>
            <person name="Li B."/>
            <person name="Bai Z."/>
            <person name="Luis Goicoechea J."/>
            <person name="Liang C."/>
            <person name="Chen C."/>
            <person name="Zhang W."/>
            <person name="Sun S."/>
            <person name="Liao Y."/>
            <person name="Zhang X."/>
            <person name="Yang L."/>
            <person name="Song C."/>
            <person name="Wang M."/>
            <person name="Shi J."/>
            <person name="Liu G."/>
            <person name="Liu J."/>
            <person name="Zhou H."/>
            <person name="Zhou W."/>
            <person name="Yu Q."/>
            <person name="An N."/>
            <person name="Chen Y."/>
            <person name="Cai Q."/>
            <person name="Wang B."/>
            <person name="Liu B."/>
            <person name="Min J."/>
            <person name="Huang Y."/>
            <person name="Wu H."/>
            <person name="Li Z."/>
            <person name="Zhang Y."/>
            <person name="Yin Y."/>
            <person name="Song W."/>
            <person name="Jiang J."/>
            <person name="Jackson S.A."/>
            <person name="Wing R.A."/>
            <person name="Wang J."/>
            <person name="Chen M."/>
        </authorList>
    </citation>
    <scope>NUCLEOTIDE SEQUENCE [LARGE SCALE GENOMIC DNA]</scope>
    <source>
        <strain evidence="2">cv. IRGC 101232</strain>
    </source>
</reference>
<dbReference type="Gramene" id="OB03G33210.1">
    <property type="protein sequence ID" value="OB03G33210.1"/>
    <property type="gene ID" value="OB03G33210"/>
</dbReference>
<dbReference type="HOGENOM" id="CLU_2112652_0_0_1"/>
<proteinExistence type="predicted"/>
<name>J3LQJ5_ORYBR</name>
<feature type="region of interest" description="Disordered" evidence="1">
    <location>
        <begin position="94"/>
        <end position="115"/>
    </location>
</feature>
<dbReference type="EnsemblPlants" id="OB03G33210.1">
    <property type="protein sequence ID" value="OB03G33210.1"/>
    <property type="gene ID" value="OB03G33210"/>
</dbReference>
<evidence type="ECO:0000313" key="2">
    <source>
        <dbReference type="EnsemblPlants" id="OB03G33210.1"/>
    </source>
</evidence>
<reference evidence="2" key="2">
    <citation type="submission" date="2013-04" db="UniProtKB">
        <authorList>
            <consortium name="EnsemblPlants"/>
        </authorList>
    </citation>
    <scope>IDENTIFICATION</scope>
</reference>
<keyword evidence="3" id="KW-1185">Reference proteome</keyword>
<sequence>MATSVLRRRHPLRPSLASGLLLPSAPLGPLLGDHHPCPIPLPSGFLLADRRCQPLLVRHLRLRSDEAEDGTEDGRGQADQYNLAAGKVQIDQGFSGQDASRDCEDVHESIGSELN</sequence>
<accession>J3LQJ5</accession>
<protein>
    <submittedName>
        <fullName evidence="2">Uncharacterized protein</fullName>
    </submittedName>
</protein>
<dbReference type="AlphaFoldDB" id="J3LQJ5"/>
<organism evidence="2">
    <name type="scientific">Oryza brachyantha</name>
    <name type="common">malo sina</name>
    <dbReference type="NCBI Taxonomy" id="4533"/>
    <lineage>
        <taxon>Eukaryota</taxon>
        <taxon>Viridiplantae</taxon>
        <taxon>Streptophyta</taxon>
        <taxon>Embryophyta</taxon>
        <taxon>Tracheophyta</taxon>
        <taxon>Spermatophyta</taxon>
        <taxon>Magnoliopsida</taxon>
        <taxon>Liliopsida</taxon>
        <taxon>Poales</taxon>
        <taxon>Poaceae</taxon>
        <taxon>BOP clade</taxon>
        <taxon>Oryzoideae</taxon>
        <taxon>Oryzeae</taxon>
        <taxon>Oryzinae</taxon>
        <taxon>Oryza</taxon>
    </lineage>
</organism>
<dbReference type="Proteomes" id="UP000006038">
    <property type="component" value="Chromosome 3"/>
</dbReference>
<evidence type="ECO:0000256" key="1">
    <source>
        <dbReference type="SAM" id="MobiDB-lite"/>
    </source>
</evidence>